<proteinExistence type="predicted"/>
<dbReference type="AlphaFoldDB" id="A0AAV4WGE4"/>
<name>A0AAV4WGE4_CAEEX</name>
<evidence type="ECO:0000313" key="2">
    <source>
        <dbReference type="Proteomes" id="UP001054945"/>
    </source>
</evidence>
<sequence>MVHKNWKKSLLLQTGGGEGRDLFIDKLLFRDHFISLSPSCEIGRKREVRFFVQTTEWHDGFSEESKWFCAGDMSDDIGDRECFFFVSVKCLLLVKFTQFEEESLWCRREGGWGSSIDKLLCRDHFISLSPSKRTMKKARSEIFMQTTEWHDGLLRNRRDSVQRI</sequence>
<organism evidence="1 2">
    <name type="scientific">Caerostris extrusa</name>
    <name type="common">Bark spider</name>
    <name type="synonym">Caerostris bankana</name>
    <dbReference type="NCBI Taxonomy" id="172846"/>
    <lineage>
        <taxon>Eukaryota</taxon>
        <taxon>Metazoa</taxon>
        <taxon>Ecdysozoa</taxon>
        <taxon>Arthropoda</taxon>
        <taxon>Chelicerata</taxon>
        <taxon>Arachnida</taxon>
        <taxon>Araneae</taxon>
        <taxon>Araneomorphae</taxon>
        <taxon>Entelegynae</taxon>
        <taxon>Araneoidea</taxon>
        <taxon>Araneidae</taxon>
        <taxon>Caerostris</taxon>
    </lineage>
</organism>
<dbReference type="EMBL" id="BPLR01016171">
    <property type="protein sequence ID" value="GIY81817.1"/>
    <property type="molecule type" value="Genomic_DNA"/>
</dbReference>
<accession>A0AAV4WGE4</accession>
<keyword evidence="2" id="KW-1185">Reference proteome</keyword>
<protein>
    <submittedName>
        <fullName evidence="1">Uncharacterized protein</fullName>
    </submittedName>
</protein>
<evidence type="ECO:0000313" key="1">
    <source>
        <dbReference type="EMBL" id="GIY81817.1"/>
    </source>
</evidence>
<comment type="caution">
    <text evidence="1">The sequence shown here is derived from an EMBL/GenBank/DDBJ whole genome shotgun (WGS) entry which is preliminary data.</text>
</comment>
<gene>
    <name evidence="1" type="ORF">CEXT_208111</name>
</gene>
<dbReference type="Proteomes" id="UP001054945">
    <property type="component" value="Unassembled WGS sequence"/>
</dbReference>
<reference evidence="1 2" key="1">
    <citation type="submission" date="2021-06" db="EMBL/GenBank/DDBJ databases">
        <title>Caerostris extrusa draft genome.</title>
        <authorList>
            <person name="Kono N."/>
            <person name="Arakawa K."/>
        </authorList>
    </citation>
    <scope>NUCLEOTIDE SEQUENCE [LARGE SCALE GENOMIC DNA]</scope>
</reference>